<comment type="function">
    <text evidence="2 7">Hydrolysis of 6-phosphogluconolactone to 6-phosphogluconate.</text>
</comment>
<dbReference type="InterPro" id="IPR006148">
    <property type="entry name" value="Glc/Gal-6P_isomerase"/>
</dbReference>
<dbReference type="SUPFAM" id="SSF100950">
    <property type="entry name" value="NagB/RpiA/CoA transferase-like"/>
    <property type="match status" value="1"/>
</dbReference>
<name>A0A5M8QVD0_9BACT</name>
<dbReference type="Pfam" id="PF01182">
    <property type="entry name" value="Glucosamine_iso"/>
    <property type="match status" value="1"/>
</dbReference>
<dbReference type="Proteomes" id="UP000323994">
    <property type="component" value="Unassembled WGS sequence"/>
</dbReference>
<dbReference type="GO" id="GO:0005975">
    <property type="term" value="P:carbohydrate metabolic process"/>
    <property type="evidence" value="ECO:0007669"/>
    <property type="project" value="UniProtKB-UniRule"/>
</dbReference>
<evidence type="ECO:0000256" key="4">
    <source>
        <dbReference type="ARBA" id="ARBA00010662"/>
    </source>
</evidence>
<evidence type="ECO:0000256" key="5">
    <source>
        <dbReference type="ARBA" id="ARBA00013198"/>
    </source>
</evidence>
<organism evidence="9 10">
    <name type="scientific">Dyadobacter flavalbus</name>
    <dbReference type="NCBI Taxonomy" id="2579942"/>
    <lineage>
        <taxon>Bacteria</taxon>
        <taxon>Pseudomonadati</taxon>
        <taxon>Bacteroidota</taxon>
        <taxon>Cytophagia</taxon>
        <taxon>Cytophagales</taxon>
        <taxon>Spirosomataceae</taxon>
        <taxon>Dyadobacter</taxon>
    </lineage>
</organism>
<dbReference type="GO" id="GO:0017057">
    <property type="term" value="F:6-phosphogluconolactonase activity"/>
    <property type="evidence" value="ECO:0007669"/>
    <property type="project" value="UniProtKB-UniRule"/>
</dbReference>
<dbReference type="UniPathway" id="UPA00115">
    <property type="reaction ID" value="UER00409"/>
</dbReference>
<dbReference type="PANTHER" id="PTHR11054">
    <property type="entry name" value="6-PHOSPHOGLUCONOLACTONASE"/>
    <property type="match status" value="1"/>
</dbReference>
<gene>
    <name evidence="7 9" type="primary">pgl</name>
    <name evidence="9" type="ORF">FEM33_18190</name>
</gene>
<evidence type="ECO:0000256" key="2">
    <source>
        <dbReference type="ARBA" id="ARBA00002681"/>
    </source>
</evidence>
<dbReference type="InterPro" id="IPR005900">
    <property type="entry name" value="6-phosphogluconolactonase_DevB"/>
</dbReference>
<evidence type="ECO:0000256" key="6">
    <source>
        <dbReference type="ARBA" id="ARBA00020337"/>
    </source>
</evidence>
<dbReference type="RefSeq" id="WP_139013398.1">
    <property type="nucleotide sequence ID" value="NZ_VBSN01000049.1"/>
</dbReference>
<evidence type="ECO:0000259" key="8">
    <source>
        <dbReference type="Pfam" id="PF01182"/>
    </source>
</evidence>
<comment type="pathway">
    <text evidence="3 7">Carbohydrate degradation; pentose phosphate pathway; D-ribulose 5-phosphate from D-glucose 6-phosphate (oxidative stage): step 2/3.</text>
</comment>
<dbReference type="Gene3D" id="3.40.50.1360">
    <property type="match status" value="1"/>
</dbReference>
<dbReference type="InterPro" id="IPR039104">
    <property type="entry name" value="6PGL"/>
</dbReference>
<comment type="catalytic activity">
    <reaction evidence="1 7">
        <text>6-phospho-D-glucono-1,5-lactone + H2O = 6-phospho-D-gluconate + H(+)</text>
        <dbReference type="Rhea" id="RHEA:12556"/>
        <dbReference type="ChEBI" id="CHEBI:15377"/>
        <dbReference type="ChEBI" id="CHEBI:15378"/>
        <dbReference type="ChEBI" id="CHEBI:57955"/>
        <dbReference type="ChEBI" id="CHEBI:58759"/>
        <dbReference type="EC" id="3.1.1.31"/>
    </reaction>
</comment>
<dbReference type="InterPro" id="IPR037171">
    <property type="entry name" value="NagB/RpiA_transferase-like"/>
</dbReference>
<keyword evidence="7 9" id="KW-0378">Hydrolase</keyword>
<feature type="domain" description="Glucosamine/galactosamine-6-phosphate isomerase" evidence="8">
    <location>
        <begin position="8"/>
        <end position="229"/>
    </location>
</feature>
<dbReference type="EMBL" id="VBSN01000049">
    <property type="protein sequence ID" value="KAA6438596.1"/>
    <property type="molecule type" value="Genomic_DNA"/>
</dbReference>
<evidence type="ECO:0000256" key="1">
    <source>
        <dbReference type="ARBA" id="ARBA00000832"/>
    </source>
</evidence>
<reference evidence="9 10" key="1">
    <citation type="submission" date="2019-05" db="EMBL/GenBank/DDBJ databases">
        <authorList>
            <person name="Qu J.-H."/>
        </authorList>
    </citation>
    <scope>NUCLEOTIDE SEQUENCE [LARGE SCALE GENOMIC DNA]</scope>
    <source>
        <strain evidence="9 10">NS28</strain>
    </source>
</reference>
<proteinExistence type="inferred from homology"/>
<keyword evidence="10" id="KW-1185">Reference proteome</keyword>
<dbReference type="OrthoDB" id="9810967at2"/>
<dbReference type="PANTHER" id="PTHR11054:SF0">
    <property type="entry name" value="6-PHOSPHOGLUCONOLACTONASE"/>
    <property type="match status" value="1"/>
</dbReference>
<protein>
    <recommendedName>
        <fullName evidence="6 7">6-phosphogluconolactonase</fullName>
        <shortName evidence="7">6PGL</shortName>
        <ecNumber evidence="5 7">3.1.1.31</ecNumber>
    </recommendedName>
</protein>
<evidence type="ECO:0000256" key="3">
    <source>
        <dbReference type="ARBA" id="ARBA00004961"/>
    </source>
</evidence>
<accession>A0A5M8QVD0</accession>
<dbReference type="GO" id="GO:0006098">
    <property type="term" value="P:pentose-phosphate shunt"/>
    <property type="evidence" value="ECO:0007669"/>
    <property type="project" value="UniProtKB-UniPathway"/>
</dbReference>
<evidence type="ECO:0000256" key="7">
    <source>
        <dbReference type="RuleBase" id="RU365095"/>
    </source>
</evidence>
<evidence type="ECO:0000313" key="10">
    <source>
        <dbReference type="Proteomes" id="UP000323994"/>
    </source>
</evidence>
<sequence length="243" mass="27570">MEIHISKDTEQLSNELAEWISHYIQQVLEKKERFTFVLSGGSTPKLLYSKLAEMPYKKSIPWNRIHFFWGDERAVPFEDSRNNARMCFEELLDKVPVVAENIHVMRTDLDPDSSAKAYESILKTYFQDSETTFDLVLLGMGDDGHTLSLFPGTDVIHEQNAWATSFFLPAQDMYRITLTAPLVNQSACVVFLAAGSGKAETLKNVLQGERNIDLYPSQIINPENGQLHWFVDEAAASLYQSGK</sequence>
<evidence type="ECO:0000313" key="9">
    <source>
        <dbReference type="EMBL" id="KAA6438596.1"/>
    </source>
</evidence>
<dbReference type="AlphaFoldDB" id="A0A5M8QVD0"/>
<dbReference type="EC" id="3.1.1.31" evidence="5 7"/>
<dbReference type="CDD" id="cd01400">
    <property type="entry name" value="6PGL"/>
    <property type="match status" value="1"/>
</dbReference>
<comment type="similarity">
    <text evidence="4 7">Belongs to the glucosamine/galactosamine-6-phosphate isomerase family. 6-phosphogluconolactonase subfamily.</text>
</comment>
<comment type="caution">
    <text evidence="9">The sequence shown here is derived from an EMBL/GenBank/DDBJ whole genome shotgun (WGS) entry which is preliminary data.</text>
</comment>
<dbReference type="NCBIfam" id="TIGR01198">
    <property type="entry name" value="pgl"/>
    <property type="match status" value="1"/>
</dbReference>